<dbReference type="AlphaFoldDB" id="A0A4Q4QWY5"/>
<dbReference type="InterPro" id="IPR007889">
    <property type="entry name" value="HTH_Psq"/>
</dbReference>
<evidence type="ECO:0008006" key="13">
    <source>
        <dbReference type="Google" id="ProtNLM"/>
    </source>
</evidence>
<dbReference type="PROSITE" id="PS50158">
    <property type="entry name" value="ZF_CCHC"/>
    <property type="match status" value="1"/>
</dbReference>
<keyword evidence="4" id="KW-0479">Metal-binding</keyword>
<dbReference type="EMBL" id="PDXA01000065">
    <property type="protein sequence ID" value="RYN35549.1"/>
    <property type="molecule type" value="Genomic_DNA"/>
</dbReference>
<feature type="domain" description="CCHC-type" evidence="6">
    <location>
        <begin position="524"/>
        <end position="541"/>
    </location>
</feature>
<dbReference type="Pfam" id="PF03184">
    <property type="entry name" value="DDE_1"/>
    <property type="match status" value="1"/>
</dbReference>
<dbReference type="EMBL" id="PDXB01000064">
    <property type="protein sequence ID" value="RYN17058.1"/>
    <property type="molecule type" value="Genomic_DNA"/>
</dbReference>
<protein>
    <recommendedName>
        <fullName evidence="13">CCHC-type domain-containing protein</fullName>
    </recommendedName>
</protein>
<dbReference type="InterPro" id="IPR001878">
    <property type="entry name" value="Znf_CCHC"/>
</dbReference>
<dbReference type="InterPro" id="IPR036397">
    <property type="entry name" value="RNaseH_sf"/>
</dbReference>
<reference evidence="8 11" key="2">
    <citation type="journal article" date="2019" name="bioRxiv">
        <title>Genomics, evolutionary history and diagnostics of the Alternaria alternata species group including apple and Asian pear pathotypes.</title>
        <authorList>
            <person name="Armitage A.D."/>
            <person name="Cockerton H.M."/>
            <person name="Sreenivasaprasad S."/>
            <person name="Woodhall J.W."/>
            <person name="Lane C.R."/>
            <person name="Harrison R.J."/>
            <person name="Clarkson J.P."/>
        </authorList>
    </citation>
    <scope>NUCLEOTIDE SEQUENCE [LARGE SCALE GENOMIC DNA]</scope>
    <source>
        <strain evidence="11">FERA 1082</strain>
        <strain evidence="8">FERA 1164</strain>
        <strain evidence="10">FERA 635</strain>
    </source>
</reference>
<feature type="region of interest" description="Disordered" evidence="5">
    <location>
        <begin position="467"/>
        <end position="489"/>
    </location>
</feature>
<dbReference type="EMBL" id="PDXF01000087">
    <property type="protein sequence ID" value="RYN89318.1"/>
    <property type="molecule type" value="Genomic_DNA"/>
</dbReference>
<comment type="caution">
    <text evidence="9">The sequence shown here is derived from an EMBL/GenBank/DDBJ whole genome shotgun (WGS) entry which is preliminary data.</text>
</comment>
<dbReference type="GO" id="GO:0008270">
    <property type="term" value="F:zinc ion binding"/>
    <property type="evidence" value="ECO:0007669"/>
    <property type="project" value="UniProtKB-KW"/>
</dbReference>
<feature type="region of interest" description="Disordered" evidence="5">
    <location>
        <begin position="44"/>
        <end position="68"/>
    </location>
</feature>
<feature type="compositionally biased region" description="Pro residues" evidence="5">
    <location>
        <begin position="391"/>
        <end position="404"/>
    </location>
</feature>
<dbReference type="Proteomes" id="UP000292402">
    <property type="component" value="Unassembled WGS sequence"/>
</dbReference>
<gene>
    <name evidence="9" type="ORF">AA0114_g11717</name>
    <name evidence="8" type="ORF">AA0115_g11991</name>
    <name evidence="10" type="ORF">AA0119_g11493</name>
</gene>
<accession>A0A4Q4QWY5</accession>
<reference evidence="9" key="3">
    <citation type="journal article" date="2019" name="J. ISSAAS">
        <title>Genomics, evolutionary history and diagnostics of the Alternaria alternata species group including apple and Asian pear pathotypes.</title>
        <authorList>
            <person name="Armitage A.D."/>
            <person name="Cockerton H.M."/>
            <person name="Sreenivasaprasad S."/>
            <person name="Woodhall J."/>
            <person name="Lane C."/>
            <person name="Harrison R.J."/>
            <person name="Clarkson J.P."/>
        </authorList>
    </citation>
    <scope>NUCLEOTIDE SEQUENCE</scope>
    <source>
        <strain evidence="9">FERA 1082</strain>
    </source>
</reference>
<dbReference type="SUPFAM" id="SSF46689">
    <property type="entry name" value="Homeodomain-like"/>
    <property type="match status" value="1"/>
</dbReference>
<keyword evidence="12" id="KW-1185">Reference proteome</keyword>
<keyword evidence="3" id="KW-0539">Nucleus</keyword>
<dbReference type="OrthoDB" id="5425161at2759"/>
<feature type="compositionally biased region" description="Basic residues" evidence="5">
    <location>
        <begin position="473"/>
        <end position="482"/>
    </location>
</feature>
<evidence type="ECO:0000259" key="7">
    <source>
        <dbReference type="PROSITE" id="PS51253"/>
    </source>
</evidence>
<dbReference type="Pfam" id="PF05225">
    <property type="entry name" value="HTH_psq"/>
    <property type="match status" value="1"/>
</dbReference>
<feature type="region of interest" description="Disordered" evidence="5">
    <location>
        <begin position="388"/>
        <end position="407"/>
    </location>
</feature>
<dbReference type="GO" id="GO:0003677">
    <property type="term" value="F:DNA binding"/>
    <property type="evidence" value="ECO:0007669"/>
    <property type="project" value="UniProtKB-KW"/>
</dbReference>
<dbReference type="InterPro" id="IPR004875">
    <property type="entry name" value="DDE_SF_endonuclease_dom"/>
</dbReference>
<evidence type="ECO:0000256" key="1">
    <source>
        <dbReference type="ARBA" id="ARBA00004123"/>
    </source>
</evidence>
<dbReference type="GO" id="GO:0005634">
    <property type="term" value="C:nucleus"/>
    <property type="evidence" value="ECO:0007669"/>
    <property type="project" value="UniProtKB-SubCell"/>
</dbReference>
<evidence type="ECO:0000313" key="12">
    <source>
        <dbReference type="Proteomes" id="UP000293195"/>
    </source>
</evidence>
<dbReference type="PANTHER" id="PTHR19303:SF74">
    <property type="entry name" value="POGO TRANSPOSABLE ELEMENT WITH KRAB DOMAIN"/>
    <property type="match status" value="1"/>
</dbReference>
<evidence type="ECO:0000256" key="5">
    <source>
        <dbReference type="SAM" id="MobiDB-lite"/>
    </source>
</evidence>
<keyword evidence="4" id="KW-0863">Zinc-finger</keyword>
<keyword evidence="4" id="KW-0862">Zinc</keyword>
<evidence type="ECO:0000256" key="4">
    <source>
        <dbReference type="PROSITE-ProRule" id="PRU00047"/>
    </source>
</evidence>
<comment type="subcellular location">
    <subcellularLocation>
        <location evidence="1">Nucleus</location>
    </subcellularLocation>
</comment>
<evidence type="ECO:0000313" key="8">
    <source>
        <dbReference type="EMBL" id="RYN17058.1"/>
    </source>
</evidence>
<dbReference type="Gene3D" id="1.10.10.60">
    <property type="entry name" value="Homeodomain-like"/>
    <property type="match status" value="1"/>
</dbReference>
<evidence type="ECO:0000256" key="3">
    <source>
        <dbReference type="ARBA" id="ARBA00023242"/>
    </source>
</evidence>
<dbReference type="InterPro" id="IPR050863">
    <property type="entry name" value="CenT-Element_Derived"/>
</dbReference>
<dbReference type="InterPro" id="IPR006600">
    <property type="entry name" value="HTH_CenpB_DNA-bd_dom"/>
</dbReference>
<evidence type="ECO:0000259" key="6">
    <source>
        <dbReference type="PROSITE" id="PS50158"/>
    </source>
</evidence>
<dbReference type="Proteomes" id="UP000293195">
    <property type="component" value="Unassembled WGS sequence"/>
</dbReference>
<feature type="region of interest" description="Disordered" evidence="5">
    <location>
        <begin position="511"/>
        <end position="548"/>
    </location>
</feature>
<evidence type="ECO:0000313" key="10">
    <source>
        <dbReference type="EMBL" id="RYN89318.1"/>
    </source>
</evidence>
<dbReference type="InterPro" id="IPR009057">
    <property type="entry name" value="Homeodomain-like_sf"/>
</dbReference>
<evidence type="ECO:0000256" key="2">
    <source>
        <dbReference type="ARBA" id="ARBA00023125"/>
    </source>
</evidence>
<dbReference type="PROSITE" id="PS51253">
    <property type="entry name" value="HTH_CENPB"/>
    <property type="match status" value="1"/>
</dbReference>
<dbReference type="PANTHER" id="PTHR19303">
    <property type="entry name" value="TRANSPOSON"/>
    <property type="match status" value="1"/>
</dbReference>
<evidence type="ECO:0000313" key="9">
    <source>
        <dbReference type="EMBL" id="RYN35549.1"/>
    </source>
</evidence>
<sequence length="548" mass="61753">MPQQPNLESRPRTDRIIQAIQAMKSDASLSLRRAAAVYNVPETTLRRQRAKPASDHNTHHNTSKLQRHEEEAIIQSIRKLDARGFAPTLSYVREMANQLLAVRGGGQVGENWAYRLVHRRPEIKSQVTRQRDHQRVLCSNPAIIGPWFNLVRNVKAKYGILDEDVYNFDETGFQIGVGGSVKVVTASERRLKPLGVQPGDREWVMLIAGINAMGWSIPPFLILKAKHHDQAWYHNNPKDWRISVSNNGWTTNELGLAWLQHFIQHTEAQTVGSHRLLILDGHESHKSLAFQDLCEESNIITLCMPPHSSHILQPLDVGCFAPLKQAYKKELRGLADSHIHHIDKEAFLAAFKPIFDKAFSKSNILSSFRATGLVPHNPDVVLSRLEVQPRTPTPPAPGPTPWQPKTPSNAWEIEAQTTLVVKRITDHKESSPDSIIEMVLQVKKGLTLKVHSHTLLEARIANLEEANQAASERKRRKKKRIQKGGTLSQAEAEDIVEQRDVEIQLEVERRQERVRAGGSAGGIRRCKNCGEAGHNKRTCKKDAVEVED</sequence>
<keyword evidence="2" id="KW-0238">DNA-binding</keyword>
<dbReference type="Proteomes" id="UP000292340">
    <property type="component" value="Unassembled WGS sequence"/>
</dbReference>
<reference evidence="8" key="1">
    <citation type="submission" date="2017-10" db="EMBL/GenBank/DDBJ databases">
        <authorList>
            <person name="Armitage A.D."/>
            <person name="Barbara D.J."/>
            <person name="Woodhall J.W."/>
            <person name="Sreenivasaprasad S."/>
            <person name="Lane C.R."/>
            <person name="Clarkson J.P."/>
            <person name="Harrison R.J."/>
        </authorList>
    </citation>
    <scope>NUCLEOTIDE SEQUENCE</scope>
    <source>
        <strain evidence="8">FERA 1164</strain>
        <strain evidence="10">FERA 635</strain>
    </source>
</reference>
<name>A0A4Q4QWY5_9PLEO</name>
<proteinExistence type="predicted"/>
<evidence type="ECO:0000313" key="11">
    <source>
        <dbReference type="Proteomes" id="UP000292402"/>
    </source>
</evidence>
<organism evidence="9 11">
    <name type="scientific">Alternaria tenuissima</name>
    <dbReference type="NCBI Taxonomy" id="119927"/>
    <lineage>
        <taxon>Eukaryota</taxon>
        <taxon>Fungi</taxon>
        <taxon>Dikarya</taxon>
        <taxon>Ascomycota</taxon>
        <taxon>Pezizomycotina</taxon>
        <taxon>Dothideomycetes</taxon>
        <taxon>Pleosporomycetidae</taxon>
        <taxon>Pleosporales</taxon>
        <taxon>Pleosporineae</taxon>
        <taxon>Pleosporaceae</taxon>
        <taxon>Alternaria</taxon>
        <taxon>Alternaria sect. Alternaria</taxon>
        <taxon>Alternaria alternata complex</taxon>
    </lineage>
</organism>
<feature type="domain" description="HTH CENPB-type" evidence="7">
    <location>
        <begin position="57"/>
        <end position="126"/>
    </location>
</feature>
<dbReference type="Gene3D" id="3.30.420.10">
    <property type="entry name" value="Ribonuclease H-like superfamily/Ribonuclease H"/>
    <property type="match status" value="1"/>
</dbReference>